<evidence type="ECO:0000259" key="1">
    <source>
        <dbReference type="Pfam" id="PF21836"/>
    </source>
</evidence>
<feature type="domain" description="DUF6895" evidence="1">
    <location>
        <begin position="15"/>
        <end position="297"/>
    </location>
</feature>
<evidence type="ECO:0000313" key="3">
    <source>
        <dbReference type="Proteomes" id="UP001596083"/>
    </source>
</evidence>
<dbReference type="Proteomes" id="UP001596083">
    <property type="component" value="Unassembled WGS sequence"/>
</dbReference>
<comment type="caution">
    <text evidence="2">The sequence shown here is derived from an EMBL/GenBank/DDBJ whole genome shotgun (WGS) entry which is preliminary data.</text>
</comment>
<sequence length="308" mass="34492">MTTPDAVSGSARLLADRALSWLHANRSLGALPEDSTETLADPHTVYKPLGETALAASLVLRNEAAGPGQQVAATGLLDFVWQQLREGDFLYERQLRHMLMTDPLEAYAHFVRCGIRHPELDRLLAHCTRLRSAHSVEQVPNRRLAVANAARIAGFDHWPDEDGWRELTRRTWLGAAPEPWAINWTTAYAMTHTVYHLTDWGGLPDGLPADLTAYVRTWLPVWIDIWREAHQWDLVAELLAVGVCLDEPYCPPEDWEHLAALQHTDGLLPRDGDPVEADPQQRFRDHHHTVAVAAVAGTIALHRAAQTR</sequence>
<dbReference type="Pfam" id="PF21836">
    <property type="entry name" value="DUF6895"/>
    <property type="match status" value="1"/>
</dbReference>
<protein>
    <submittedName>
        <fullName evidence="2">DUF6895 family protein</fullName>
    </submittedName>
</protein>
<keyword evidence="3" id="KW-1185">Reference proteome</keyword>
<organism evidence="2 3">
    <name type="scientific">Streptomyces gamaensis</name>
    <dbReference type="NCBI Taxonomy" id="1763542"/>
    <lineage>
        <taxon>Bacteria</taxon>
        <taxon>Bacillati</taxon>
        <taxon>Actinomycetota</taxon>
        <taxon>Actinomycetes</taxon>
        <taxon>Kitasatosporales</taxon>
        <taxon>Streptomycetaceae</taxon>
        <taxon>Streptomyces</taxon>
    </lineage>
</organism>
<reference evidence="3" key="1">
    <citation type="journal article" date="2019" name="Int. J. Syst. Evol. Microbiol.">
        <title>The Global Catalogue of Microorganisms (GCM) 10K type strain sequencing project: providing services to taxonomists for standard genome sequencing and annotation.</title>
        <authorList>
            <consortium name="The Broad Institute Genomics Platform"/>
            <consortium name="The Broad Institute Genome Sequencing Center for Infectious Disease"/>
            <person name="Wu L."/>
            <person name="Ma J."/>
        </authorList>
    </citation>
    <scope>NUCLEOTIDE SEQUENCE [LARGE SCALE GENOMIC DNA]</scope>
    <source>
        <strain evidence="3">CGMCC 4.7304</strain>
    </source>
</reference>
<gene>
    <name evidence="2" type="ORF">ACFP1Z_26790</name>
</gene>
<dbReference type="RefSeq" id="WP_390320186.1">
    <property type="nucleotide sequence ID" value="NZ_JBHSPB010000020.1"/>
</dbReference>
<proteinExistence type="predicted"/>
<evidence type="ECO:0000313" key="2">
    <source>
        <dbReference type="EMBL" id="MFC5723777.1"/>
    </source>
</evidence>
<accession>A0ABW0Z5R9</accession>
<name>A0ABW0Z5R9_9ACTN</name>
<dbReference type="InterPro" id="IPR054190">
    <property type="entry name" value="DUF6895"/>
</dbReference>
<dbReference type="EMBL" id="JBHSPB010000020">
    <property type="protein sequence ID" value="MFC5723777.1"/>
    <property type="molecule type" value="Genomic_DNA"/>
</dbReference>